<dbReference type="InterPro" id="IPR002723">
    <property type="entry name" value="BpsA_C"/>
</dbReference>
<evidence type="ECO:0000313" key="3">
    <source>
        <dbReference type="EMBL" id="UPT20017.1"/>
    </source>
</evidence>
<dbReference type="PANTHER" id="PTHR23290:SF0">
    <property type="entry name" value="RRNA N6-ADENOSINE-METHYLTRANSFERASE METTL5"/>
    <property type="match status" value="1"/>
</dbReference>
<feature type="domain" description="N(4)-bis(aminopropyl)spermidine synthase C-terminal" evidence="2">
    <location>
        <begin position="104"/>
        <end position="289"/>
    </location>
</feature>
<keyword evidence="4" id="KW-1185">Reference proteome</keyword>
<dbReference type="InterPro" id="IPR002052">
    <property type="entry name" value="DNA_methylase_N6_adenine_CS"/>
</dbReference>
<evidence type="ECO:0000259" key="2">
    <source>
        <dbReference type="Pfam" id="PF01861"/>
    </source>
</evidence>
<accession>A0ABY4KX50</accession>
<proteinExistence type="predicted"/>
<dbReference type="InterPro" id="IPR029063">
    <property type="entry name" value="SAM-dependent_MTases_sf"/>
</dbReference>
<dbReference type="PROSITE" id="PS00092">
    <property type="entry name" value="N6_MTASE"/>
    <property type="match status" value="1"/>
</dbReference>
<sequence>MSDDTAAPHALLAGQGVHAVRGHLVLGALADGRWWTTRDLVRATAVAHRVVAETLAAVEAELDRDGDRVRLRDPARYASLAARPGLADPVGHLVDAHPEAEAELRRLVAEAPAPRADLDHVSATARTALRRALFLTTRFTTHRARLLCVGDHDLTSLALTLVDPDAEATVVDIDERMLDYIDTAAARLGRKVRCYFADLRFGLPPAVRGSADLVFTDPPYTPEGVELFVRRGLEGSADPRTTRVLLAYGASETTPALAARVQRRLTRLHLAIEALWPDFNRYLGAEAIGAASDLYVLRATARTPLGRAEETTARIYSQGAHARESAATLTAETARRVWADTPPEACVGDWPGTLPAEVRRVPLDTWLSTPAPARSAAVNLTGGAEALTERVILASPASDLRVVVDSHAPQVRDAAGQEALRRVVGSRRPLRFLRGLPDARHTVIQVGAAARPPDETADPAAWLAHRLRHRAHGSVASVLRESLVQLAARTGRPVNKKWARTHVAAALPWLAGHTLLDLPLHRFAALDDALRRLAAALPPPTGDTGPGAHQPGPPRSHRPPGR</sequence>
<dbReference type="EMBL" id="CP051627">
    <property type="protein sequence ID" value="UPT20017.1"/>
    <property type="molecule type" value="Genomic_DNA"/>
</dbReference>
<evidence type="ECO:0000256" key="1">
    <source>
        <dbReference type="SAM" id="MobiDB-lite"/>
    </source>
</evidence>
<evidence type="ECO:0000313" key="4">
    <source>
        <dbReference type="Proteomes" id="UP000832041"/>
    </source>
</evidence>
<dbReference type="InterPro" id="IPR051720">
    <property type="entry name" value="rRNA_MeTrfase/Polyamine_Synth"/>
</dbReference>
<dbReference type="Proteomes" id="UP000832041">
    <property type="component" value="Chromosome"/>
</dbReference>
<dbReference type="Pfam" id="PF01861">
    <property type="entry name" value="BpsA_C"/>
    <property type="match status" value="1"/>
</dbReference>
<organism evidence="3 4">
    <name type="scientific">Thermobifida alba</name>
    <name type="common">Thermomonospora alba</name>
    <dbReference type="NCBI Taxonomy" id="53522"/>
    <lineage>
        <taxon>Bacteria</taxon>
        <taxon>Bacillati</taxon>
        <taxon>Actinomycetota</taxon>
        <taxon>Actinomycetes</taxon>
        <taxon>Streptosporangiales</taxon>
        <taxon>Nocardiopsidaceae</taxon>
        <taxon>Thermobifida</taxon>
    </lineage>
</organism>
<reference evidence="3 4" key="1">
    <citation type="submission" date="2020-04" db="EMBL/GenBank/DDBJ databases">
        <title>Thermobifida alba genome sequencing and assembly.</title>
        <authorList>
            <person name="Luzics S."/>
            <person name="Horvath B."/>
            <person name="Nagy I."/>
            <person name="Toth A."/>
            <person name="Nagy I."/>
            <person name="Kukolya J."/>
        </authorList>
    </citation>
    <scope>NUCLEOTIDE SEQUENCE [LARGE SCALE GENOMIC DNA]</scope>
    <source>
        <strain evidence="3 4">DSM 43795</strain>
    </source>
</reference>
<dbReference type="RefSeq" id="WP_248592254.1">
    <property type="nucleotide sequence ID" value="NZ_BAABEB010000010.1"/>
</dbReference>
<name>A0ABY4KX50_THEAE</name>
<dbReference type="PANTHER" id="PTHR23290">
    <property type="entry name" value="RRNA N6-ADENOSINE-METHYLTRANSFERASE METTL5"/>
    <property type="match status" value="1"/>
</dbReference>
<protein>
    <submittedName>
        <fullName evidence="3">Bis-aminopropyl spermidine synthase family protein</fullName>
    </submittedName>
</protein>
<dbReference type="SUPFAM" id="SSF53335">
    <property type="entry name" value="S-adenosyl-L-methionine-dependent methyltransferases"/>
    <property type="match status" value="1"/>
</dbReference>
<feature type="region of interest" description="Disordered" evidence="1">
    <location>
        <begin position="536"/>
        <end position="562"/>
    </location>
</feature>
<gene>
    <name evidence="3" type="ORF">FOF52_02700</name>
</gene>
<dbReference type="Gene3D" id="3.40.50.150">
    <property type="entry name" value="Vaccinia Virus protein VP39"/>
    <property type="match status" value="1"/>
</dbReference>